<dbReference type="PANTHER" id="PTHR31539:SF1">
    <property type="entry name" value="CENTROSOMAL PROTEIN OF 19 KDA"/>
    <property type="match status" value="1"/>
</dbReference>
<dbReference type="GO" id="GO:0000922">
    <property type="term" value="C:spindle pole"/>
    <property type="evidence" value="ECO:0007669"/>
    <property type="project" value="TreeGrafter"/>
</dbReference>
<organism evidence="11 12">
    <name type="scientific">Dibothriocephalus latus</name>
    <name type="common">Fish tapeworm</name>
    <name type="synonym">Diphyllobothrium latum</name>
    <dbReference type="NCBI Taxonomy" id="60516"/>
    <lineage>
        <taxon>Eukaryota</taxon>
        <taxon>Metazoa</taxon>
        <taxon>Spiralia</taxon>
        <taxon>Lophotrochozoa</taxon>
        <taxon>Platyhelminthes</taxon>
        <taxon>Cestoda</taxon>
        <taxon>Eucestoda</taxon>
        <taxon>Diphyllobothriidea</taxon>
        <taxon>Diphyllobothriidae</taxon>
        <taxon>Dibothriocephalus</taxon>
    </lineage>
</organism>
<dbReference type="GO" id="GO:0005813">
    <property type="term" value="C:centrosome"/>
    <property type="evidence" value="ECO:0007669"/>
    <property type="project" value="TreeGrafter"/>
</dbReference>
<evidence type="ECO:0000256" key="7">
    <source>
        <dbReference type="ARBA" id="ARBA00022794"/>
    </source>
</evidence>
<dbReference type="GO" id="GO:0005814">
    <property type="term" value="C:centriole"/>
    <property type="evidence" value="ECO:0007669"/>
    <property type="project" value="UniProtKB-SubCell"/>
</dbReference>
<evidence type="ECO:0000256" key="9">
    <source>
        <dbReference type="ARBA" id="ARBA00023212"/>
    </source>
</evidence>
<evidence type="ECO:0000313" key="11">
    <source>
        <dbReference type="EMBL" id="VDN09410.1"/>
    </source>
</evidence>
<comment type="similarity">
    <text evidence="4">Belongs to the CEP19 family.</text>
</comment>
<dbReference type="AlphaFoldDB" id="A0A3P7L7M0"/>
<dbReference type="Pfam" id="PF14933">
    <property type="entry name" value="CEP19"/>
    <property type="match status" value="1"/>
</dbReference>
<dbReference type="GO" id="GO:0034454">
    <property type="term" value="P:microtubule anchoring at centrosome"/>
    <property type="evidence" value="ECO:0007669"/>
    <property type="project" value="TreeGrafter"/>
</dbReference>
<dbReference type="PANTHER" id="PTHR31539">
    <property type="entry name" value="CENTROSOMAL PROTEIN OF 19K CEP19"/>
    <property type="match status" value="1"/>
</dbReference>
<evidence type="ECO:0000256" key="5">
    <source>
        <dbReference type="ARBA" id="ARBA00022015"/>
    </source>
</evidence>
<dbReference type="Proteomes" id="UP000281553">
    <property type="component" value="Unassembled WGS sequence"/>
</dbReference>
<dbReference type="EMBL" id="UYRU01047005">
    <property type="protein sequence ID" value="VDN09410.1"/>
    <property type="molecule type" value="Genomic_DNA"/>
</dbReference>
<evidence type="ECO:0000256" key="8">
    <source>
        <dbReference type="ARBA" id="ARBA00023069"/>
    </source>
</evidence>
<keyword evidence="9" id="KW-0206">Cytoskeleton</keyword>
<evidence type="ECO:0000256" key="10">
    <source>
        <dbReference type="ARBA" id="ARBA00023273"/>
    </source>
</evidence>
<keyword evidence="8" id="KW-0969">Cilium</keyword>
<keyword evidence="7" id="KW-0970">Cilium biogenesis/degradation</keyword>
<keyword evidence="12" id="KW-1185">Reference proteome</keyword>
<evidence type="ECO:0000256" key="6">
    <source>
        <dbReference type="ARBA" id="ARBA00022490"/>
    </source>
</evidence>
<dbReference type="GO" id="GO:0097712">
    <property type="term" value="P:vesicle targeting, trans-Golgi to periciliary membrane compartment"/>
    <property type="evidence" value="ECO:0007669"/>
    <property type="project" value="TreeGrafter"/>
</dbReference>
<dbReference type="GO" id="GO:0036064">
    <property type="term" value="C:ciliary basal body"/>
    <property type="evidence" value="ECO:0007669"/>
    <property type="project" value="TreeGrafter"/>
</dbReference>
<proteinExistence type="inferred from homology"/>
<keyword evidence="10" id="KW-0966">Cell projection</keyword>
<dbReference type="InterPro" id="IPR029412">
    <property type="entry name" value="CEP19"/>
</dbReference>
<evidence type="ECO:0000256" key="2">
    <source>
        <dbReference type="ARBA" id="ARBA00004120"/>
    </source>
</evidence>
<keyword evidence="6" id="KW-0963">Cytoplasm</keyword>
<accession>A0A3P7L7M0</accession>
<dbReference type="OrthoDB" id="2163581at2759"/>
<reference evidence="11 12" key="1">
    <citation type="submission" date="2018-11" db="EMBL/GenBank/DDBJ databases">
        <authorList>
            <consortium name="Pathogen Informatics"/>
        </authorList>
    </citation>
    <scope>NUCLEOTIDE SEQUENCE [LARGE SCALE GENOMIC DNA]</scope>
</reference>
<name>A0A3P7L7M0_DIBLA</name>
<gene>
    <name evidence="11" type="ORF">DILT_LOCUS5241</name>
</gene>
<evidence type="ECO:0000313" key="12">
    <source>
        <dbReference type="Proteomes" id="UP000281553"/>
    </source>
</evidence>
<sequence>MLVKYKLGYRTKVHVIRLREFPLNISVLEVYEKLIKENRHKELLGQIPKIQLIRLLSILKDLINGQSLEECLRINAELECISPNEDLNKADDETLERKKLVMEETFERNRVRPTDPDFEYDIAVDFPQQVETSGWDSDFSDF</sequence>
<evidence type="ECO:0000256" key="3">
    <source>
        <dbReference type="ARBA" id="ARBA00004186"/>
    </source>
</evidence>
<evidence type="ECO:0000256" key="1">
    <source>
        <dbReference type="ARBA" id="ARBA00004114"/>
    </source>
</evidence>
<comment type="subcellular location">
    <subcellularLocation>
        <location evidence="2">Cytoplasm</location>
        <location evidence="2">Cytoskeleton</location>
        <location evidence="2">Cilium basal body</location>
    </subcellularLocation>
    <subcellularLocation>
        <location evidence="1">Cytoplasm</location>
        <location evidence="1">Cytoskeleton</location>
        <location evidence="1">Microtubule organizing center</location>
        <location evidence="1">Centrosome</location>
        <location evidence="1">Centriole</location>
    </subcellularLocation>
    <subcellularLocation>
        <location evidence="3">Cytoplasm</location>
        <location evidence="3">Cytoskeleton</location>
        <location evidence="3">Spindle</location>
    </subcellularLocation>
</comment>
<evidence type="ECO:0000256" key="4">
    <source>
        <dbReference type="ARBA" id="ARBA00009371"/>
    </source>
</evidence>
<protein>
    <recommendedName>
        <fullName evidence="5">Centrosomal protein of 19 kDa</fullName>
    </recommendedName>
</protein>